<keyword evidence="2" id="KW-1185">Reference proteome</keyword>
<gene>
    <name evidence="1" type="ORF">J2X16_000718</name>
</gene>
<evidence type="ECO:0000313" key="2">
    <source>
        <dbReference type="Proteomes" id="UP001180536"/>
    </source>
</evidence>
<dbReference type="SUPFAM" id="SSF143555">
    <property type="entry name" value="FwdE-like"/>
    <property type="match status" value="1"/>
</dbReference>
<dbReference type="Proteomes" id="UP001180536">
    <property type="component" value="Unassembled WGS sequence"/>
</dbReference>
<comment type="caution">
    <text evidence="1">The sequence shown here is derived from an EMBL/GenBank/DDBJ whole genome shotgun (WGS) entry which is preliminary data.</text>
</comment>
<name>A0ABU1Z452_9BURK</name>
<dbReference type="EMBL" id="JAVDXQ010000001">
    <property type="protein sequence ID" value="MDR7295397.1"/>
    <property type="molecule type" value="Genomic_DNA"/>
</dbReference>
<protein>
    <submittedName>
        <fullName evidence="1">Formylmethanofuran dehydrogenase subunit E</fullName>
    </submittedName>
</protein>
<accession>A0ABU1Z452</accession>
<evidence type="ECO:0000313" key="1">
    <source>
        <dbReference type="EMBL" id="MDR7295397.1"/>
    </source>
</evidence>
<proteinExistence type="predicted"/>
<sequence length="217" mass="23469">MQLPPYFDEIPRLRVQDPLARVLGAARDGVLEYGFADAVRLAGHACPTVASAYWMTYLALEHLYPDSLPQRGGLQVEFRDDARHGNNGVIAMVVQMLTGAAGSTGFKGLGGRFGRAGLMRYRPDLLALLRFTRKDTRAAVDVGAEPSKVAAAPAIEPLMAKVAAGKASAVEEAELGTLWQARVRCLLLDYGRDPGVFMVRPVLRRPAIVPEALQETA</sequence>
<reference evidence="1 2" key="1">
    <citation type="submission" date="2023-07" db="EMBL/GenBank/DDBJ databases">
        <title>Sorghum-associated microbial communities from plants grown in Nebraska, USA.</title>
        <authorList>
            <person name="Schachtman D."/>
        </authorList>
    </citation>
    <scope>NUCLEOTIDE SEQUENCE [LARGE SCALE GENOMIC DNA]</scope>
    <source>
        <strain evidence="1 2">BE310</strain>
    </source>
</reference>
<dbReference type="Gene3D" id="3.30.1330.130">
    <property type="match status" value="1"/>
</dbReference>
<organism evidence="1 2">
    <name type="scientific">Pelomonas aquatica</name>
    <dbReference type="NCBI Taxonomy" id="431058"/>
    <lineage>
        <taxon>Bacteria</taxon>
        <taxon>Pseudomonadati</taxon>
        <taxon>Pseudomonadota</taxon>
        <taxon>Betaproteobacteria</taxon>
        <taxon>Burkholderiales</taxon>
        <taxon>Sphaerotilaceae</taxon>
        <taxon>Roseateles</taxon>
    </lineage>
</organism>
<dbReference type="RefSeq" id="WP_056877237.1">
    <property type="nucleotide sequence ID" value="NZ_JAVDXQ010000001.1"/>
</dbReference>